<accession>A0A1Q9CQ44</accession>
<dbReference type="GO" id="GO:0004386">
    <property type="term" value="F:helicase activity"/>
    <property type="evidence" value="ECO:0007669"/>
    <property type="project" value="UniProtKB-KW"/>
</dbReference>
<dbReference type="InterPro" id="IPR029063">
    <property type="entry name" value="SAM-dependent_MTases_sf"/>
</dbReference>
<dbReference type="PANTHER" id="PTHR44533:SF4">
    <property type="entry name" value="DEAD_H RNA HELICASE, PUTATIVE-RELATED"/>
    <property type="match status" value="1"/>
</dbReference>
<dbReference type="GO" id="GO:0005737">
    <property type="term" value="C:cytoplasm"/>
    <property type="evidence" value="ECO:0007669"/>
    <property type="project" value="TreeGrafter"/>
</dbReference>
<feature type="coiled-coil region" evidence="3">
    <location>
        <begin position="917"/>
        <end position="954"/>
    </location>
</feature>
<evidence type="ECO:0000256" key="2">
    <source>
        <dbReference type="ARBA" id="ARBA00022806"/>
    </source>
</evidence>
<evidence type="ECO:0000256" key="4">
    <source>
        <dbReference type="SAM" id="MobiDB-lite"/>
    </source>
</evidence>
<evidence type="ECO:0000259" key="5">
    <source>
        <dbReference type="Pfam" id="PF08241"/>
    </source>
</evidence>
<feature type="region of interest" description="Disordered" evidence="4">
    <location>
        <begin position="480"/>
        <end position="510"/>
    </location>
</feature>
<dbReference type="Pfam" id="PF08241">
    <property type="entry name" value="Methyltransf_11"/>
    <property type="match status" value="1"/>
</dbReference>
<dbReference type="InterPro" id="IPR013216">
    <property type="entry name" value="Methyltransf_11"/>
</dbReference>
<gene>
    <name evidence="6" type="primary">DDX60</name>
    <name evidence="6" type="ORF">AK812_SmicGene34033</name>
</gene>
<dbReference type="Gene3D" id="3.40.50.150">
    <property type="entry name" value="Vaccinia Virus protein VP39"/>
    <property type="match status" value="1"/>
</dbReference>
<feature type="domain" description="Methyltransferase type 11" evidence="5">
    <location>
        <begin position="341"/>
        <end position="407"/>
    </location>
</feature>
<protein>
    <submittedName>
        <fullName evidence="6">Putative ATP-dependent RNA helicase DDX60</fullName>
    </submittedName>
</protein>
<sequence length="1079" mass="122232">MKRTLSQTDLSVPNFVTFTIRGIPNAAYQLGQTFSEITMQIRATVWSTDIVDDINYSVAQQVWNLQGLWLCKRVFKLMQNNRHELTLVCPYFDIVTFWHWKAQEILEKNRLKEIEKTQALDAQQLADWEKPVDALAEEHGMYLLDLLWGATLFSFVGFPALSNVFKTPETQVLVIVKAVKNLRIALKKLQLDRLPAEAQPKVTSLVVYIYCLVQEAWNSYGILAGKKGLLDGKCSARRSESRMKGIYGVFAMAKAQLLGTDHQRRKLQEEQFDEYAEEFEDHLVNTLEYHLPEVIASKMASFGSIRADREVDRRRPVSLLSASRYRVLSGGRAGLPRGFEAGMLAHAREAGGYDELLQRDLISVLRSQEAASVDLLVAADVLIYVLQLDKVFLQAHRVLRKDGIFVFSTETACEAESSEEDDLPLQGDVFVLQRLPPEVGSSGDVDRCIKLFQELLISLGFRSNAQGLFRQWKEVQASLGKEEGATEDGEKGKDGKDKKGKEKDDKKEDPFDSFEVKKEVELCWSGVGSDEYAFQLLRCVLGLMYMGPQMTRLVGTAKDPKERVNFKPDKWQRDLLDIVDDNESALVTRVQLVVAPTASGKTFIGYYVMDQAGGVAEAGKWKQCQVLVTIPHILEMLLLSAENQDWVARLRYVVFDEDLYKYVWVGGELRPLHPFCCFVESSLRRNGMSSDLRWCNYTKRICKAEVQRIIGVNDKWDRFVTKIDARGYERELKETFLQLLRDDVGLAWLLHSVMALGNEVDLTKLVKETSYLQAATLFKLCKDLDQKDIMPAIIFNFSRKEIERMLKKLVEELEYWGDEEAKIRTRKINDKSGPPNTQVALVVGEVEYRLPRLYAFFGTAEVDAFSPLENVPQTLGTGAKVGLHLMFSLVASPPQPRKCFWATPDSDCPAMGTLETADLLERRKADYEQKKAAFEEAQKMRASAKQEGTAVEEEKLKLWTYHRTKGFSGPDAKDLMLQEPKEPKDISEEIDPEDIDELINDAKTKGGAANWMVEGLRRGIGIHHEGMRFFSVVGSILSAEYLRVVFATGTLALGINMPCRSTIFCGDSLDWFAQLLVQA</sequence>
<dbReference type="InterPro" id="IPR052431">
    <property type="entry name" value="SKI2_subfamily_helicases"/>
</dbReference>
<evidence type="ECO:0000313" key="7">
    <source>
        <dbReference type="Proteomes" id="UP000186817"/>
    </source>
</evidence>
<dbReference type="OrthoDB" id="64767at2759"/>
<keyword evidence="7" id="KW-1185">Reference proteome</keyword>
<reference evidence="6 7" key="1">
    <citation type="submission" date="2016-02" db="EMBL/GenBank/DDBJ databases">
        <title>Genome analysis of coral dinoflagellate symbionts highlights evolutionary adaptations to a symbiotic lifestyle.</title>
        <authorList>
            <person name="Aranda M."/>
            <person name="Li Y."/>
            <person name="Liew Y.J."/>
            <person name="Baumgarten S."/>
            <person name="Simakov O."/>
            <person name="Wilson M."/>
            <person name="Piel J."/>
            <person name="Ashoor H."/>
            <person name="Bougouffa S."/>
            <person name="Bajic V.B."/>
            <person name="Ryu T."/>
            <person name="Ravasi T."/>
            <person name="Bayer T."/>
            <person name="Micklem G."/>
            <person name="Kim H."/>
            <person name="Bhak J."/>
            <person name="Lajeunesse T.C."/>
            <person name="Voolstra C.R."/>
        </authorList>
    </citation>
    <scope>NUCLEOTIDE SEQUENCE [LARGE SCALE GENOMIC DNA]</scope>
    <source>
        <strain evidence="6 7">CCMP2467</strain>
    </source>
</reference>
<evidence type="ECO:0000256" key="3">
    <source>
        <dbReference type="SAM" id="Coils"/>
    </source>
</evidence>
<dbReference type="SUPFAM" id="SSF52540">
    <property type="entry name" value="P-loop containing nucleoside triphosphate hydrolases"/>
    <property type="match status" value="1"/>
</dbReference>
<proteinExistence type="predicted"/>
<dbReference type="EMBL" id="LSRX01000999">
    <property type="protein sequence ID" value="OLP85030.1"/>
    <property type="molecule type" value="Genomic_DNA"/>
</dbReference>
<dbReference type="Gene3D" id="3.40.50.300">
    <property type="entry name" value="P-loop containing nucleotide triphosphate hydrolases"/>
    <property type="match status" value="2"/>
</dbReference>
<keyword evidence="3" id="KW-0175">Coiled coil</keyword>
<keyword evidence="2 6" id="KW-0347">Helicase</keyword>
<comment type="caution">
    <text evidence="6">The sequence shown here is derived from an EMBL/GenBank/DDBJ whole genome shotgun (WGS) entry which is preliminary data.</text>
</comment>
<dbReference type="Proteomes" id="UP000186817">
    <property type="component" value="Unassembled WGS sequence"/>
</dbReference>
<dbReference type="InterPro" id="IPR027417">
    <property type="entry name" value="P-loop_NTPase"/>
</dbReference>
<dbReference type="GO" id="GO:0016787">
    <property type="term" value="F:hydrolase activity"/>
    <property type="evidence" value="ECO:0007669"/>
    <property type="project" value="UniProtKB-KW"/>
</dbReference>
<keyword evidence="1" id="KW-0378">Hydrolase</keyword>
<keyword evidence="2 6" id="KW-0547">Nucleotide-binding</keyword>
<keyword evidence="2 6" id="KW-0067">ATP-binding</keyword>
<dbReference type="GO" id="GO:0008757">
    <property type="term" value="F:S-adenosylmethionine-dependent methyltransferase activity"/>
    <property type="evidence" value="ECO:0007669"/>
    <property type="project" value="InterPro"/>
</dbReference>
<dbReference type="PANTHER" id="PTHR44533">
    <property type="entry name" value="DEAD/H RNA HELICASE, PUTATIVE-RELATED"/>
    <property type="match status" value="1"/>
</dbReference>
<evidence type="ECO:0000256" key="1">
    <source>
        <dbReference type="ARBA" id="ARBA00022801"/>
    </source>
</evidence>
<name>A0A1Q9CQ44_SYMMI</name>
<dbReference type="SUPFAM" id="SSF53335">
    <property type="entry name" value="S-adenosyl-L-methionine-dependent methyltransferases"/>
    <property type="match status" value="1"/>
</dbReference>
<dbReference type="AlphaFoldDB" id="A0A1Q9CQ44"/>
<organism evidence="6 7">
    <name type="scientific">Symbiodinium microadriaticum</name>
    <name type="common">Dinoflagellate</name>
    <name type="synonym">Zooxanthella microadriatica</name>
    <dbReference type="NCBI Taxonomy" id="2951"/>
    <lineage>
        <taxon>Eukaryota</taxon>
        <taxon>Sar</taxon>
        <taxon>Alveolata</taxon>
        <taxon>Dinophyceae</taxon>
        <taxon>Suessiales</taxon>
        <taxon>Symbiodiniaceae</taxon>
        <taxon>Symbiodinium</taxon>
    </lineage>
</organism>
<evidence type="ECO:0000313" key="6">
    <source>
        <dbReference type="EMBL" id="OLP85030.1"/>
    </source>
</evidence>